<dbReference type="InterPro" id="IPR012658">
    <property type="entry name" value="YheV"/>
</dbReference>
<reference evidence="1 2" key="1">
    <citation type="submission" date="2014-03" db="EMBL/GenBank/DDBJ databases">
        <title>Draft Genome of Photorhabdus luminescens BA1, an Egyptian Isolate.</title>
        <authorList>
            <person name="Ghazal S."/>
            <person name="Hurst S.G.IV."/>
            <person name="Morris K."/>
            <person name="Thomas K."/>
            <person name="Tisa L.S."/>
        </authorList>
    </citation>
    <scope>NUCLEOTIDE SEQUENCE [LARGE SCALE GENOMIC DNA]</scope>
    <source>
        <strain evidence="1 2">BA1</strain>
    </source>
</reference>
<comment type="caution">
    <text evidence="1">The sequence shown here is derived from an EMBL/GenBank/DDBJ whole genome shotgun (WGS) entry which is preliminary data.</text>
</comment>
<proteinExistence type="predicted"/>
<dbReference type="RefSeq" id="WP_036779975.1">
    <property type="nucleotide sequence ID" value="NZ_CAWLTM010000075.1"/>
</dbReference>
<evidence type="ECO:0000313" key="2">
    <source>
        <dbReference type="Proteomes" id="UP000023464"/>
    </source>
</evidence>
<organism evidence="1 2">
    <name type="scientific">Photorhabdus aegyptia</name>
    <dbReference type="NCBI Taxonomy" id="2805098"/>
    <lineage>
        <taxon>Bacteria</taxon>
        <taxon>Pseudomonadati</taxon>
        <taxon>Pseudomonadota</taxon>
        <taxon>Gammaproteobacteria</taxon>
        <taxon>Enterobacterales</taxon>
        <taxon>Morganellaceae</taxon>
        <taxon>Photorhabdus</taxon>
    </lineage>
</organism>
<gene>
    <name evidence="1" type="ORF">BA1DRAFT_02767</name>
</gene>
<dbReference type="AlphaFoldDB" id="A0A022PJP5"/>
<accession>A0A022PJP5</accession>
<dbReference type="NCBIfam" id="TIGR02443">
    <property type="entry name" value="YheV family putative zinc ribbon protein"/>
    <property type="match status" value="1"/>
</dbReference>
<dbReference type="Proteomes" id="UP000023464">
    <property type="component" value="Unassembled WGS sequence"/>
</dbReference>
<protein>
    <submittedName>
        <fullName evidence="1">Conserved hypothetical metal-binding protein</fullName>
    </submittedName>
</protein>
<sequence>MSVSRKRFIAGAVCPECHSQDTLAMWREDQVDVVECVHCGHQQRQTDEKVTSHVRKQEQVIGIFTPQ</sequence>
<name>A0A022PJP5_9GAMM</name>
<keyword evidence="2" id="KW-1185">Reference proteome</keyword>
<dbReference type="Pfam" id="PF09526">
    <property type="entry name" value="DUF2387"/>
    <property type="match status" value="1"/>
</dbReference>
<evidence type="ECO:0000313" key="1">
    <source>
        <dbReference type="EMBL" id="EYU14740.1"/>
    </source>
</evidence>
<dbReference type="EMBL" id="JFGV01000040">
    <property type="protein sequence ID" value="EYU14740.1"/>
    <property type="molecule type" value="Genomic_DNA"/>
</dbReference>
<dbReference type="PATRIC" id="fig|1393736.3.peg.2831"/>